<comment type="subunit">
    <text evidence="2">Homodimer.</text>
</comment>
<keyword evidence="7 14" id="KW-0812">Transmembrane</keyword>
<evidence type="ECO:0000256" key="3">
    <source>
        <dbReference type="ARBA" id="ARBA00022448"/>
    </source>
</evidence>
<dbReference type="EMBL" id="QJKH01000004">
    <property type="protein sequence ID" value="PXX80014.1"/>
    <property type="molecule type" value="Genomic_DNA"/>
</dbReference>
<protein>
    <recommendedName>
        <fullName evidence="12">Ascorbate-specific PTS system EIIC component</fullName>
    </recommendedName>
    <alternativeName>
        <fullName evidence="13">Ascorbate-specific permease IIC component UlaA</fullName>
    </alternativeName>
</protein>
<dbReference type="Pfam" id="PF03611">
    <property type="entry name" value="EIIC-GAT"/>
    <property type="match status" value="1"/>
</dbReference>
<keyword evidence="9 14" id="KW-0472">Membrane</keyword>
<keyword evidence="5 15" id="KW-0762">Sugar transport</keyword>
<evidence type="ECO:0000256" key="11">
    <source>
        <dbReference type="ARBA" id="ARBA00038218"/>
    </source>
</evidence>
<comment type="caution">
    <text evidence="16">The sequence shown here is derived from an EMBL/GenBank/DDBJ whole genome shotgun (WGS) entry which is preliminary data.</text>
</comment>
<evidence type="ECO:0000256" key="10">
    <source>
        <dbReference type="ARBA" id="ARBA00037387"/>
    </source>
</evidence>
<name>A0A318KPX3_9FIRM</name>
<dbReference type="PANTHER" id="PTHR33843">
    <property type="entry name" value="ASCORBATE-SPECIFIC PTS SYSTEM EIIC COMPONENT"/>
    <property type="match status" value="1"/>
</dbReference>
<dbReference type="STRING" id="1034346.GCA_000313565_01510"/>
<feature type="transmembrane region" description="Helical" evidence="14">
    <location>
        <begin position="375"/>
        <end position="401"/>
    </location>
</feature>
<feature type="transmembrane region" description="Helical" evidence="14">
    <location>
        <begin position="12"/>
        <end position="31"/>
    </location>
</feature>
<accession>A0A318KPX3</accession>
<keyword evidence="8 14" id="KW-1133">Transmembrane helix</keyword>
<dbReference type="Proteomes" id="UP001276902">
    <property type="component" value="Unassembled WGS sequence"/>
</dbReference>
<evidence type="ECO:0000313" key="15">
    <source>
        <dbReference type="EMBL" id="MDY5168138.1"/>
    </source>
</evidence>
<reference evidence="15" key="2">
    <citation type="submission" date="2022-03" db="EMBL/GenBank/DDBJ databases">
        <title>First case of bacteraemia caused by Dielma fastidiosa in a patient hospitalised with diverticulitis.</title>
        <authorList>
            <person name="Forman-Ankjaer B."/>
            <person name="Hvid-Jensen F."/>
            <person name="Kobel C.M."/>
            <person name="Greve T."/>
        </authorList>
    </citation>
    <scope>NUCLEOTIDE SEQUENCE</scope>
    <source>
        <strain evidence="15">AUH_DF_2021</strain>
    </source>
</reference>
<dbReference type="InterPro" id="IPR051562">
    <property type="entry name" value="Ascorbate-PTS_EIIC"/>
</dbReference>
<feature type="transmembrane region" description="Helical" evidence="14">
    <location>
        <begin position="350"/>
        <end position="369"/>
    </location>
</feature>
<feature type="transmembrane region" description="Helical" evidence="14">
    <location>
        <begin position="323"/>
        <end position="343"/>
    </location>
</feature>
<evidence type="ECO:0000256" key="6">
    <source>
        <dbReference type="ARBA" id="ARBA00022683"/>
    </source>
</evidence>
<dbReference type="NCBIfam" id="NF009550">
    <property type="entry name" value="PRK12997.1-1"/>
    <property type="match status" value="1"/>
</dbReference>
<feature type="transmembrane region" description="Helical" evidence="14">
    <location>
        <begin position="43"/>
        <end position="63"/>
    </location>
</feature>
<dbReference type="Proteomes" id="UP000247612">
    <property type="component" value="Unassembled WGS sequence"/>
</dbReference>
<comment type="function">
    <text evidence="10">The phosphoenolpyruvate-dependent sugar phosphotransferase system (sugar PTS), a major carbohydrate active transport system, catalyzes the phosphorylation of incoming sugar substrates concomitantly with their translocation across the cell membrane. The enzyme II UlaABC PTS system is involved in ascorbate transport.</text>
</comment>
<evidence type="ECO:0000256" key="7">
    <source>
        <dbReference type="ARBA" id="ARBA00022692"/>
    </source>
</evidence>
<evidence type="ECO:0000313" key="17">
    <source>
        <dbReference type="Proteomes" id="UP000247612"/>
    </source>
</evidence>
<reference evidence="16 17" key="1">
    <citation type="submission" date="2018-05" db="EMBL/GenBank/DDBJ databases">
        <title>Genomic Encyclopedia of Type Strains, Phase IV (KMG-IV): sequencing the most valuable type-strain genomes for metagenomic binning, comparative biology and taxonomic classification.</title>
        <authorList>
            <person name="Goeker M."/>
        </authorList>
    </citation>
    <scope>NUCLEOTIDE SEQUENCE [LARGE SCALE GENOMIC DNA]</scope>
    <source>
        <strain evidence="16 17">JC118</strain>
    </source>
</reference>
<dbReference type="GO" id="GO:0005886">
    <property type="term" value="C:plasma membrane"/>
    <property type="evidence" value="ECO:0007669"/>
    <property type="project" value="UniProtKB-SubCell"/>
</dbReference>
<dbReference type="OrthoDB" id="9796178at2"/>
<gene>
    <name evidence="16" type="ORF">DES51_10416</name>
    <name evidence="15" type="ORF">MQE39_08410</name>
</gene>
<keyword evidence="17" id="KW-1185">Reference proteome</keyword>
<feature type="transmembrane region" description="Helical" evidence="14">
    <location>
        <begin position="93"/>
        <end position="119"/>
    </location>
</feature>
<organism evidence="16 17">
    <name type="scientific">Dielma fastidiosa</name>
    <dbReference type="NCBI Taxonomy" id="1034346"/>
    <lineage>
        <taxon>Bacteria</taxon>
        <taxon>Bacillati</taxon>
        <taxon>Bacillota</taxon>
        <taxon>Erysipelotrichia</taxon>
        <taxon>Erysipelotrichales</taxon>
        <taxon>Erysipelotrichaceae</taxon>
        <taxon>Dielma</taxon>
    </lineage>
</organism>
<evidence type="ECO:0000256" key="2">
    <source>
        <dbReference type="ARBA" id="ARBA00011738"/>
    </source>
</evidence>
<dbReference type="RefSeq" id="WP_022937813.1">
    <property type="nucleotide sequence ID" value="NZ_BAABZA010000005.1"/>
</dbReference>
<dbReference type="AlphaFoldDB" id="A0A318KPX3"/>
<evidence type="ECO:0000256" key="8">
    <source>
        <dbReference type="ARBA" id="ARBA00022989"/>
    </source>
</evidence>
<dbReference type="GO" id="GO:0009401">
    <property type="term" value="P:phosphoenolpyruvate-dependent sugar phosphotransferase system"/>
    <property type="evidence" value="ECO:0007669"/>
    <property type="project" value="UniProtKB-KW"/>
</dbReference>
<comment type="similarity">
    <text evidence="11">Belongs to the UlaA family.</text>
</comment>
<evidence type="ECO:0000256" key="14">
    <source>
        <dbReference type="SAM" id="Phobius"/>
    </source>
</evidence>
<evidence type="ECO:0000256" key="1">
    <source>
        <dbReference type="ARBA" id="ARBA00004651"/>
    </source>
</evidence>
<feature type="transmembrane region" description="Helical" evidence="14">
    <location>
        <begin position="263"/>
        <end position="285"/>
    </location>
</feature>
<feature type="transmembrane region" description="Helical" evidence="14">
    <location>
        <begin position="231"/>
        <end position="251"/>
    </location>
</feature>
<evidence type="ECO:0000256" key="5">
    <source>
        <dbReference type="ARBA" id="ARBA00022597"/>
    </source>
</evidence>
<dbReference type="InterPro" id="IPR004703">
    <property type="entry name" value="PTS_sugar-sp_permease"/>
</dbReference>
<keyword evidence="3" id="KW-0813">Transport</keyword>
<sequence length="433" mass="46305">MNGFISFIVNDFLTQPVILIGLLICIGYIMNKESITKVITGTLSAMVGIQMVIFGGGQFTSIFKPITTAVSNSFGIQGYIMDSYAMKATTQEALGSLFGLVGYVFLIAFAVNLVLVYFGRFTKAKGIFLTGNAGIAHSQAILWLVLATLGLGTTASVIIAGVLVGVYWAFSTTLAYKTVDDVTGGAGFTIGHNQQIGIWFFGKIAHFFGNPEQDAENMKLPGWLNIFNNNVTSVAIIMTVFVGAFMAPLGISGIQELAGNTHWFVYIILTGINFSMNMVILLTGVRMMCGELTGAFKGIQEKIVPDAVPAIDVAALLPFSPNAATLGFIFTTVGTVLAMLVLLAMNSSIMVLPGFVPLFFSGGPIGVVANKYGGIKSIIVCSILLGFIQTFGSVWAINLMYYPEGTGWSGMFDFSTFWPAVTEGLRFIGNLIH</sequence>
<proteinExistence type="inferred from homology"/>
<evidence type="ECO:0000256" key="12">
    <source>
        <dbReference type="ARBA" id="ARBA00039702"/>
    </source>
</evidence>
<evidence type="ECO:0000256" key="13">
    <source>
        <dbReference type="ARBA" id="ARBA00042859"/>
    </source>
</evidence>
<feature type="transmembrane region" description="Helical" evidence="14">
    <location>
        <begin position="140"/>
        <end position="170"/>
    </location>
</feature>
<keyword evidence="6" id="KW-0598">Phosphotransferase system</keyword>
<keyword evidence="4" id="KW-1003">Cell membrane</keyword>
<evidence type="ECO:0000256" key="4">
    <source>
        <dbReference type="ARBA" id="ARBA00022475"/>
    </source>
</evidence>
<comment type="subcellular location">
    <subcellularLocation>
        <location evidence="1">Cell membrane</location>
        <topology evidence="1">Multi-pass membrane protein</topology>
    </subcellularLocation>
</comment>
<dbReference type="PANTHER" id="PTHR33843:SF4">
    <property type="entry name" value="ASCORBATE-SPECIFIC PTS SYSTEM EIIC COMPONENT"/>
    <property type="match status" value="1"/>
</dbReference>
<evidence type="ECO:0000313" key="16">
    <source>
        <dbReference type="EMBL" id="PXX80014.1"/>
    </source>
</evidence>
<dbReference type="EMBL" id="JALDAW010000013">
    <property type="protein sequence ID" value="MDY5168138.1"/>
    <property type="molecule type" value="Genomic_DNA"/>
</dbReference>
<evidence type="ECO:0000256" key="9">
    <source>
        <dbReference type="ARBA" id="ARBA00023136"/>
    </source>
</evidence>